<organism evidence="1 2">
    <name type="scientific">Eiseniibacteriota bacterium</name>
    <dbReference type="NCBI Taxonomy" id="2212470"/>
    <lineage>
        <taxon>Bacteria</taxon>
        <taxon>Candidatus Eiseniibacteriota</taxon>
    </lineage>
</organism>
<accession>A0A948W894</accession>
<dbReference type="AlphaFoldDB" id="A0A948W894"/>
<evidence type="ECO:0000313" key="2">
    <source>
        <dbReference type="Proteomes" id="UP000777784"/>
    </source>
</evidence>
<protein>
    <submittedName>
        <fullName evidence="1">Uncharacterized protein</fullName>
    </submittedName>
</protein>
<comment type="caution">
    <text evidence="1">The sequence shown here is derived from an EMBL/GenBank/DDBJ whole genome shotgun (WGS) entry which is preliminary data.</text>
</comment>
<reference evidence="1" key="1">
    <citation type="submission" date="2021-05" db="EMBL/GenBank/DDBJ databases">
        <title>Energy efficiency and biological interactions define the core microbiome of deep oligotrophic groundwater.</title>
        <authorList>
            <person name="Mehrshad M."/>
            <person name="Lopez-Fernandez M."/>
            <person name="Bell E."/>
            <person name="Bernier-Latmani R."/>
            <person name="Bertilsson S."/>
            <person name="Dopson M."/>
        </authorList>
    </citation>
    <scope>NUCLEOTIDE SEQUENCE</scope>
    <source>
        <strain evidence="1">Modern_marine.mb.64</strain>
    </source>
</reference>
<gene>
    <name evidence="1" type="ORF">KJ970_19310</name>
</gene>
<proteinExistence type="predicted"/>
<name>A0A948W894_UNCEI</name>
<sequence length="444" mass="51245">MTSESETEIWKGKRIVDIKIEMEEALKIGRIVYYSCVPRYVSRLLHHLKRIKALVGSDRPRQGSELLHAFANGCLAKTGEVVDSGGLFQAFGSKILNAWIFARELATADPEETVGELTAWLETDYYKIGFHIEEDLADIMRPEIVNRFVRIARNVLDALPPDDELEANSPRARWLHNLKILCYAQGDWEGYLQLCPAGKVGVIDCVRMAKIHQIQGERELALRWVERGIEYESNAGPGEDSEGKLRRLRIELLAELGCKRDVLDLLWGDFRRMPDHGLYQEIQALTHPKQRRVCHGRLIQITKESPFPQGVSLFIELGEIEALADYFNGASVDEIREARGELMVQAARALRRRYPGKAAEIYYITAMKILDRNKRDSYLRALRCLQHTRNYLLMAGMRENWDEIVHYIRRKHIRKISFMHKFERLAAGETVSEPAWLPYKVPKY</sequence>
<dbReference type="Proteomes" id="UP000777784">
    <property type="component" value="Unassembled WGS sequence"/>
</dbReference>
<dbReference type="EMBL" id="JAHJDP010000109">
    <property type="protein sequence ID" value="MBU2693070.1"/>
    <property type="molecule type" value="Genomic_DNA"/>
</dbReference>
<evidence type="ECO:0000313" key="1">
    <source>
        <dbReference type="EMBL" id="MBU2693070.1"/>
    </source>
</evidence>